<dbReference type="eggNOG" id="KOG1292">
    <property type="taxonomic scope" value="Eukaryota"/>
</dbReference>
<dbReference type="GO" id="GO:0016020">
    <property type="term" value="C:membrane"/>
    <property type="evidence" value="ECO:0007669"/>
    <property type="project" value="UniProtKB-SubCell"/>
</dbReference>
<evidence type="ECO:0000256" key="1">
    <source>
        <dbReference type="ARBA" id="ARBA00004141"/>
    </source>
</evidence>
<comment type="subcellular location">
    <subcellularLocation>
        <location evidence="1">Membrane</location>
        <topology evidence="1">Multi-pass membrane protein</topology>
    </subcellularLocation>
</comment>
<organism evidence="8">
    <name type="scientific">Triticum urartu</name>
    <name type="common">Red wild einkorn</name>
    <name type="synonym">Crithodium urartu</name>
    <dbReference type="NCBI Taxonomy" id="4572"/>
    <lineage>
        <taxon>Eukaryota</taxon>
        <taxon>Viridiplantae</taxon>
        <taxon>Streptophyta</taxon>
        <taxon>Embryophyta</taxon>
        <taxon>Tracheophyta</taxon>
        <taxon>Spermatophyta</taxon>
        <taxon>Magnoliopsida</taxon>
        <taxon>Liliopsida</taxon>
        <taxon>Poales</taxon>
        <taxon>Poaceae</taxon>
        <taxon>BOP clade</taxon>
        <taxon>Pooideae</taxon>
        <taxon>Triticodae</taxon>
        <taxon>Triticeae</taxon>
        <taxon>Triticinae</taxon>
        <taxon>Triticum</taxon>
    </lineage>
</organism>
<reference evidence="8" key="1">
    <citation type="journal article" date="2013" name="Nature">
        <title>Draft genome of the wheat A-genome progenitor Triticum urartu.</title>
        <authorList>
            <person name="Ling H.Q."/>
            <person name="Zhao S."/>
            <person name="Liu D."/>
            <person name="Wang J."/>
            <person name="Sun H."/>
            <person name="Zhang C."/>
            <person name="Fan H."/>
            <person name="Li D."/>
            <person name="Dong L."/>
            <person name="Tao Y."/>
            <person name="Gao C."/>
            <person name="Wu H."/>
            <person name="Li Y."/>
            <person name="Cui Y."/>
            <person name="Guo X."/>
            <person name="Zheng S."/>
            <person name="Wang B."/>
            <person name="Yu K."/>
            <person name="Liang Q."/>
            <person name="Yang W."/>
            <person name="Lou X."/>
            <person name="Chen J."/>
            <person name="Feng M."/>
            <person name="Jian J."/>
            <person name="Zhang X."/>
            <person name="Luo G."/>
            <person name="Jiang Y."/>
            <person name="Liu J."/>
            <person name="Wang Z."/>
            <person name="Sha Y."/>
            <person name="Zhang B."/>
            <person name="Wu H."/>
            <person name="Tang D."/>
            <person name="Shen Q."/>
            <person name="Xue P."/>
            <person name="Zou S."/>
            <person name="Wang X."/>
            <person name="Liu X."/>
            <person name="Wang F."/>
            <person name="Yang Y."/>
            <person name="An X."/>
            <person name="Dong Z."/>
            <person name="Zhang K."/>
            <person name="Zhang X."/>
            <person name="Luo M.C."/>
            <person name="Dvorak J."/>
            <person name="Tong Y."/>
            <person name="Wang J."/>
            <person name="Yang H."/>
            <person name="Li Z."/>
            <person name="Wang D."/>
            <person name="Zhang A."/>
            <person name="Wang J."/>
        </authorList>
    </citation>
    <scope>NUCLEOTIDE SEQUENCE</scope>
</reference>
<feature type="transmembrane region" description="Helical" evidence="7">
    <location>
        <begin position="75"/>
        <end position="93"/>
    </location>
</feature>
<name>M8A1P7_TRIUA</name>
<evidence type="ECO:0000256" key="3">
    <source>
        <dbReference type="ARBA" id="ARBA00022692"/>
    </source>
</evidence>
<dbReference type="InterPro" id="IPR006043">
    <property type="entry name" value="NCS2"/>
</dbReference>
<keyword evidence="5 7" id="KW-0472">Membrane</keyword>
<feature type="transmembrane region" description="Helical" evidence="7">
    <location>
        <begin position="401"/>
        <end position="431"/>
    </location>
</feature>
<dbReference type="GO" id="GO:0022857">
    <property type="term" value="F:transmembrane transporter activity"/>
    <property type="evidence" value="ECO:0007669"/>
    <property type="project" value="InterPro"/>
</dbReference>
<evidence type="ECO:0000256" key="4">
    <source>
        <dbReference type="ARBA" id="ARBA00022989"/>
    </source>
</evidence>
<dbReference type="PANTHER" id="PTHR11119">
    <property type="entry name" value="XANTHINE-URACIL / VITAMIN C PERMEASE FAMILY MEMBER"/>
    <property type="match status" value="1"/>
</dbReference>
<sequence length="653" mass="71104">MGMQPMMNAPVGAGAMHQPYEQFNQLNYCVHSNPSWVQVAGLAFLHYLVMLGSTVMLVSIIVPAMGGGPGEKARVIQAFLFVSGINTLLQTLVGTRLPTVMNASFAFVVPVLSIARQFNTNDFESNHERFVHTMRATQGALIVASILNMILGYSRAWGAFAKKFSPVIMTPVVCVVGLGLFQIGFPQVGKCVEIGLPMLILAIVVQQYAPLYFRHIHERTTFLFERYSLLLCIGIVWAFAAILTAAGAYNHVSLKTQQHCRTDKSFLISSAPWIKISYPFHWGPPIFTAGHSFGMMGAVLVSSFESTGAHFATARLAGATPPPAHVLTRSIGLQGIGIFLAGLCGAPAGSSVSVSSTGRDELGAAAQGGGVSHHSTPTPSPPRSASWTGDKGALPVRGRKFGAFFASIPLPIFAAIYCILFGIVAAVGISFSQFANKNSMRNIYIIGLSLFLGISIPQYFAEYTASAGRGPARTNAGWFNDIINTVFASGPTVALIVASLLDNTLEPRANENDRGLSWFMPFLRRRKGYSDPRNEEFYSYPIRVHDLVPHRFHMVDIFWSIKEQPEETTDDRKMKHGFRLAKACICYCEIVRHWEYGAFVLPCSQHFHVASNALLLWSGQLKLQGMLLRPPGKLNLGALLSTGVLEQPGCTVL</sequence>
<dbReference type="AlphaFoldDB" id="M8A1P7"/>
<feature type="transmembrane region" description="Helical" evidence="7">
    <location>
        <begin position="196"/>
        <end position="215"/>
    </location>
</feature>
<keyword evidence="3 7" id="KW-0812">Transmembrane</keyword>
<gene>
    <name evidence="8" type="ORF">TRIUR3_34532</name>
</gene>
<feature type="transmembrane region" description="Helical" evidence="7">
    <location>
        <begin position="482"/>
        <end position="501"/>
    </location>
</feature>
<evidence type="ECO:0000256" key="6">
    <source>
        <dbReference type="SAM" id="MobiDB-lite"/>
    </source>
</evidence>
<evidence type="ECO:0000256" key="7">
    <source>
        <dbReference type="SAM" id="Phobius"/>
    </source>
</evidence>
<keyword evidence="4 7" id="KW-1133">Transmembrane helix</keyword>
<feature type="transmembrane region" description="Helical" evidence="7">
    <location>
        <begin position="443"/>
        <end position="461"/>
    </location>
</feature>
<feature type="transmembrane region" description="Helical" evidence="7">
    <location>
        <begin position="99"/>
        <end position="118"/>
    </location>
</feature>
<feature type="transmembrane region" description="Helical" evidence="7">
    <location>
        <begin position="227"/>
        <end position="249"/>
    </location>
</feature>
<feature type="transmembrane region" description="Helical" evidence="7">
    <location>
        <begin position="139"/>
        <end position="158"/>
    </location>
</feature>
<evidence type="ECO:0000256" key="2">
    <source>
        <dbReference type="ARBA" id="ARBA00008821"/>
    </source>
</evidence>
<evidence type="ECO:0000313" key="8">
    <source>
        <dbReference type="EMBL" id="EMS54314.1"/>
    </source>
</evidence>
<proteinExistence type="inferred from homology"/>
<feature type="transmembrane region" description="Helical" evidence="7">
    <location>
        <begin position="164"/>
        <end position="184"/>
    </location>
</feature>
<dbReference type="EMBL" id="KD183945">
    <property type="protein sequence ID" value="EMS54314.1"/>
    <property type="molecule type" value="Genomic_DNA"/>
</dbReference>
<accession>M8A1P7</accession>
<feature type="transmembrane region" description="Helical" evidence="7">
    <location>
        <begin position="44"/>
        <end position="63"/>
    </location>
</feature>
<dbReference type="Pfam" id="PF00860">
    <property type="entry name" value="Xan_ur_permease"/>
    <property type="match status" value="2"/>
</dbReference>
<evidence type="ECO:0000256" key="5">
    <source>
        <dbReference type="ARBA" id="ARBA00023136"/>
    </source>
</evidence>
<feature type="region of interest" description="Disordered" evidence="6">
    <location>
        <begin position="365"/>
        <end position="389"/>
    </location>
</feature>
<comment type="similarity">
    <text evidence="2">Belongs to the nucleobase:cation symporter-2 (NCS2) (TC 2.A.40) family.</text>
</comment>
<protein>
    <submittedName>
        <fullName evidence="8">Nucleobase-ascorbate transporter 3</fullName>
    </submittedName>
</protein>
<dbReference type="OMA" id="MVVSMTE"/>
<dbReference type="STRING" id="4572.M8A1P7"/>